<evidence type="ECO:0000313" key="3">
    <source>
        <dbReference type="Proteomes" id="UP000656881"/>
    </source>
</evidence>
<dbReference type="InterPro" id="IPR051448">
    <property type="entry name" value="CdaR-like_regulators"/>
</dbReference>
<dbReference type="RefSeq" id="WP_189176591.1">
    <property type="nucleotide sequence ID" value="NZ_BMNG01000015.1"/>
</dbReference>
<evidence type="ECO:0000259" key="1">
    <source>
        <dbReference type="Pfam" id="PF13556"/>
    </source>
</evidence>
<evidence type="ECO:0000313" key="2">
    <source>
        <dbReference type="EMBL" id="GGO54438.1"/>
    </source>
</evidence>
<comment type="caution">
    <text evidence="2">The sequence shown here is derived from an EMBL/GenBank/DDBJ whole genome shotgun (WGS) entry which is preliminary data.</text>
</comment>
<dbReference type="PANTHER" id="PTHR33744:SF1">
    <property type="entry name" value="DNA-BINDING TRANSCRIPTIONAL ACTIVATOR ADER"/>
    <property type="match status" value="1"/>
</dbReference>
<gene>
    <name evidence="2" type="ORF">GCM10012286_64220</name>
</gene>
<dbReference type="InterPro" id="IPR042070">
    <property type="entry name" value="PucR_C-HTH_sf"/>
</dbReference>
<dbReference type="Proteomes" id="UP000656881">
    <property type="component" value="Unassembled WGS sequence"/>
</dbReference>
<keyword evidence="3" id="KW-1185">Reference proteome</keyword>
<organism evidence="2 3">
    <name type="scientific">Streptomyces lasiicapitis</name>
    <dbReference type="NCBI Taxonomy" id="1923961"/>
    <lineage>
        <taxon>Bacteria</taxon>
        <taxon>Bacillati</taxon>
        <taxon>Actinomycetota</taxon>
        <taxon>Actinomycetes</taxon>
        <taxon>Kitasatosporales</taxon>
        <taxon>Streptomycetaceae</taxon>
        <taxon>Streptomyces</taxon>
    </lineage>
</organism>
<accession>A0ABQ2MML2</accession>
<feature type="domain" description="PucR C-terminal helix-turn-helix" evidence="1">
    <location>
        <begin position="489"/>
        <end position="542"/>
    </location>
</feature>
<reference evidence="3" key="1">
    <citation type="journal article" date="2019" name="Int. J. Syst. Evol. Microbiol.">
        <title>The Global Catalogue of Microorganisms (GCM) 10K type strain sequencing project: providing services to taxonomists for standard genome sequencing and annotation.</title>
        <authorList>
            <consortium name="The Broad Institute Genomics Platform"/>
            <consortium name="The Broad Institute Genome Sequencing Center for Infectious Disease"/>
            <person name="Wu L."/>
            <person name="Ma J."/>
        </authorList>
    </citation>
    <scope>NUCLEOTIDE SEQUENCE [LARGE SCALE GENOMIC DNA]</scope>
    <source>
        <strain evidence="3">CGMCC 4.7349</strain>
    </source>
</reference>
<protein>
    <recommendedName>
        <fullName evidence="1">PucR C-terminal helix-turn-helix domain-containing protein</fullName>
    </recommendedName>
</protein>
<name>A0ABQ2MML2_9ACTN</name>
<dbReference type="EMBL" id="BMNG01000015">
    <property type="protein sequence ID" value="GGO54438.1"/>
    <property type="molecule type" value="Genomic_DNA"/>
</dbReference>
<dbReference type="PANTHER" id="PTHR33744">
    <property type="entry name" value="CARBOHYDRATE DIACID REGULATOR"/>
    <property type="match status" value="1"/>
</dbReference>
<dbReference type="Gene3D" id="1.10.10.2840">
    <property type="entry name" value="PucR C-terminal helix-turn-helix domain"/>
    <property type="match status" value="2"/>
</dbReference>
<sequence>MLTLGALVGRAELELAFAGGIDAARYEPAGVAGLTTLTLAQLLEGEPQRRLEPGSLVLVTGLPFRLRGHAEVALETLLEQLALDRCAGLVVNATPAPHQPFPQAIRDLSSALAVPLLVTTAPLREWVRTRHRFQESRLSGAERRAAQLATLVQQMPTQLADPRAMQRIADWLARALHVQVLVSEPQRVLAASPATAAETLAPAIIHRSVGAATPEQHTRLITLAPAHGADTVLAVARTAPFDDADVRLLGQTAKLLGLLDQARREYRAAADASRAARRAAVELLLDAEVDKARRVMAPQAPGLLEPETARVFVIETPRTHRDAAARRCEAVTAGRALVIADPRAERRILVVQPIQVPARAAGRGSAVASDAYDTSGAGGTAALPGGSAGAFELPGTSGVPAELARVVAALGADATLSGSGIYSMSLLADALKEAVAAQRFALHQPDALALSAHHTDLVGLLPPRDAQRWARNLLDPLMRHETQWEQMRETLASALAHPYTVAARRLHLHRNTVTRRVTRAAEALDVDFGTVADRIAVGLALELVTQREHPAGSATLDGAPPTLPALLAAPQVLAWADTLLHTARGDRRDLLTTATVWLTHDAHIEPTARALGLSEATVRSHLRALERHMARDFSSLNGLRDLQFSLHVVTGDLDVADSRGVLCPAT</sequence>
<dbReference type="InterPro" id="IPR025736">
    <property type="entry name" value="PucR_C-HTH_dom"/>
</dbReference>
<dbReference type="Pfam" id="PF13556">
    <property type="entry name" value="HTH_30"/>
    <property type="match status" value="1"/>
</dbReference>
<proteinExistence type="predicted"/>